<dbReference type="RefSeq" id="WP_311591995.1">
    <property type="nucleotide sequence ID" value="NZ_JAVRHV010000001.1"/>
</dbReference>
<protein>
    <recommendedName>
        <fullName evidence="3">Carboxypeptidase-like regulatory domain-containing protein</fullName>
    </recommendedName>
</protein>
<proteinExistence type="predicted"/>
<dbReference type="InterPro" id="IPR008969">
    <property type="entry name" value="CarboxyPept-like_regulatory"/>
</dbReference>
<comment type="caution">
    <text evidence="1">The sequence shown here is derived from an EMBL/GenBank/DDBJ whole genome shotgun (WGS) entry which is preliminary data.</text>
</comment>
<gene>
    <name evidence="1" type="ORF">RM519_02765</name>
</gene>
<keyword evidence="2" id="KW-1185">Reference proteome</keyword>
<organism evidence="1 2">
    <name type="scientific">Urechidicola vernalis</name>
    <dbReference type="NCBI Taxonomy" id="3075600"/>
    <lineage>
        <taxon>Bacteria</taxon>
        <taxon>Pseudomonadati</taxon>
        <taxon>Bacteroidota</taxon>
        <taxon>Flavobacteriia</taxon>
        <taxon>Flavobacteriales</taxon>
        <taxon>Flavobacteriaceae</taxon>
        <taxon>Urechidicola</taxon>
    </lineage>
</organism>
<sequence>MKTKVAILFFLVVCSFSYGQELRQQKTGTIQEFEKPISGVHVYNLNTLNGTSTREDGRFSIPVKLNDTLIVSHINYRSLRIIISKAYLDREPLVIYMDEMTNFLETVSIKLHDLTGNLGTDSNNEEKGTNKDSISKYYSDLSTQRSLKDFDRNLEQPIFNQTDVTQGTNQTYAQVQKIGFKFKDVELRKELDLKKKFPDYLIENLGKSYFTTNLKIPSDKVYHFITYCEFKNIRELYYSNNMMQVLTILESESVAYLQIKE</sequence>
<name>A0ABU2Y1T0_9FLAO</name>
<reference evidence="1 2" key="1">
    <citation type="submission" date="2023-09" db="EMBL/GenBank/DDBJ databases">
        <authorList>
            <person name="Rey-Velasco X."/>
        </authorList>
    </citation>
    <scope>NUCLEOTIDE SEQUENCE [LARGE SCALE GENOMIC DNA]</scope>
    <source>
        <strain evidence="1 2">P050</strain>
    </source>
</reference>
<dbReference type="SUPFAM" id="SSF49464">
    <property type="entry name" value="Carboxypeptidase regulatory domain-like"/>
    <property type="match status" value="1"/>
</dbReference>
<evidence type="ECO:0000313" key="2">
    <source>
        <dbReference type="Proteomes" id="UP001252186"/>
    </source>
</evidence>
<accession>A0ABU2Y1T0</accession>
<evidence type="ECO:0008006" key="3">
    <source>
        <dbReference type="Google" id="ProtNLM"/>
    </source>
</evidence>
<dbReference type="EMBL" id="JAVRHV010000001">
    <property type="protein sequence ID" value="MDT0552159.1"/>
    <property type="molecule type" value="Genomic_DNA"/>
</dbReference>
<dbReference type="Proteomes" id="UP001252186">
    <property type="component" value="Unassembled WGS sequence"/>
</dbReference>
<evidence type="ECO:0000313" key="1">
    <source>
        <dbReference type="EMBL" id="MDT0552159.1"/>
    </source>
</evidence>